<protein>
    <submittedName>
        <fullName evidence="1">Uncharacterized protein</fullName>
    </submittedName>
</protein>
<comment type="caution">
    <text evidence="1">The sequence shown here is derived from an EMBL/GenBank/DDBJ whole genome shotgun (WGS) entry which is preliminary data.</text>
</comment>
<name>A0A7J9NBT7_GOSSC</name>
<accession>A0A7J9NBT7</accession>
<keyword evidence="2" id="KW-1185">Reference proteome</keyword>
<evidence type="ECO:0000313" key="1">
    <source>
        <dbReference type="EMBL" id="MBA0880793.1"/>
    </source>
</evidence>
<gene>
    <name evidence="1" type="ORF">Goshw_015379</name>
</gene>
<dbReference type="OrthoDB" id="990685at2759"/>
<dbReference type="Proteomes" id="UP000593576">
    <property type="component" value="Unassembled WGS sequence"/>
</dbReference>
<dbReference type="EMBL" id="JABFAF010278171">
    <property type="protein sequence ID" value="MBA0880793.1"/>
    <property type="molecule type" value="Genomic_DNA"/>
</dbReference>
<evidence type="ECO:0000313" key="2">
    <source>
        <dbReference type="Proteomes" id="UP000593576"/>
    </source>
</evidence>
<proteinExistence type="predicted"/>
<dbReference type="AlphaFoldDB" id="A0A7J9NBT7"/>
<sequence length="109" mass="13221">MIGSPRLSTVKEDKEHLKKKINRCYKDPIYFQTQTRIDLMTKAQYLLHQQIYKFLTDGRRILAYNTENIQNDRDEEFLRLLKKIAKMKIEDFPSHIIEEIKSTWETWNS</sequence>
<organism evidence="1 2">
    <name type="scientific">Gossypium schwendimanii</name>
    <name type="common">Cotton</name>
    <dbReference type="NCBI Taxonomy" id="34291"/>
    <lineage>
        <taxon>Eukaryota</taxon>
        <taxon>Viridiplantae</taxon>
        <taxon>Streptophyta</taxon>
        <taxon>Embryophyta</taxon>
        <taxon>Tracheophyta</taxon>
        <taxon>Spermatophyta</taxon>
        <taxon>Magnoliopsida</taxon>
        <taxon>eudicotyledons</taxon>
        <taxon>Gunneridae</taxon>
        <taxon>Pentapetalae</taxon>
        <taxon>rosids</taxon>
        <taxon>malvids</taxon>
        <taxon>Malvales</taxon>
        <taxon>Malvaceae</taxon>
        <taxon>Malvoideae</taxon>
        <taxon>Gossypium</taxon>
    </lineage>
</organism>
<feature type="non-terminal residue" evidence="1">
    <location>
        <position position="109"/>
    </location>
</feature>
<reference evidence="1 2" key="1">
    <citation type="journal article" date="2019" name="Genome Biol. Evol.">
        <title>Insights into the evolution of the New World diploid cottons (Gossypium, subgenus Houzingenia) based on genome sequencing.</title>
        <authorList>
            <person name="Grover C.E."/>
            <person name="Arick M.A. 2nd"/>
            <person name="Thrash A."/>
            <person name="Conover J.L."/>
            <person name="Sanders W.S."/>
            <person name="Peterson D.G."/>
            <person name="Frelichowski J.E."/>
            <person name="Scheffler J.A."/>
            <person name="Scheffler B.E."/>
            <person name="Wendel J.F."/>
        </authorList>
    </citation>
    <scope>NUCLEOTIDE SEQUENCE [LARGE SCALE GENOMIC DNA]</scope>
    <source>
        <strain evidence="1">1</strain>
        <tissue evidence="1">Leaf</tissue>
    </source>
</reference>